<sequence>MAAFPTKESDILALGEKIVAGLEDNTDVYPAPPITTEALAGKLEDYLATRNAEQAAMAALEAAVNEKKTALRVFGEAMKTELRYAENTVNFDDAKLKLLGWGGRKAKTPLQVPGQARSLEIARQGEGTIALRWRAPSDGGGVAAYKAQRLERFTQQAPWLDVGTAVGLEITLANQERGKEFEFRVRAINKAGDGEASNTVMAVL</sequence>
<accession>A0A450VB94</accession>
<reference evidence="4" key="1">
    <citation type="submission" date="2019-02" db="EMBL/GenBank/DDBJ databases">
        <authorList>
            <person name="Gruber-Vodicka R. H."/>
            <person name="Seah K. B. B."/>
        </authorList>
    </citation>
    <scope>NUCLEOTIDE SEQUENCE</scope>
    <source>
        <strain evidence="4">BECK_SA2B12</strain>
        <strain evidence="2">BECK_SA2B15</strain>
        <strain evidence="3">BECK_SA2B20</strain>
    </source>
</reference>
<protein>
    <submittedName>
        <fullName evidence="4">Fibronectin type III domain-containing protein</fullName>
    </submittedName>
</protein>
<organism evidence="4">
    <name type="scientific">Candidatus Kentrum eta</name>
    <dbReference type="NCBI Taxonomy" id="2126337"/>
    <lineage>
        <taxon>Bacteria</taxon>
        <taxon>Pseudomonadati</taxon>
        <taxon>Pseudomonadota</taxon>
        <taxon>Gammaproteobacteria</taxon>
        <taxon>Candidatus Kentrum</taxon>
    </lineage>
</organism>
<feature type="domain" description="Fibronectin type-III" evidence="1">
    <location>
        <begin position="115"/>
        <end position="204"/>
    </location>
</feature>
<dbReference type="SUPFAM" id="SSF49265">
    <property type="entry name" value="Fibronectin type III"/>
    <property type="match status" value="1"/>
</dbReference>
<dbReference type="PROSITE" id="PS50853">
    <property type="entry name" value="FN3"/>
    <property type="match status" value="1"/>
</dbReference>
<evidence type="ECO:0000313" key="2">
    <source>
        <dbReference type="EMBL" id="VFJ95215.1"/>
    </source>
</evidence>
<gene>
    <name evidence="2" type="ORF">BECKH772A_GA0070896_100846</name>
    <name evidence="3" type="ORF">BECKH772B_GA0070898_100837</name>
    <name evidence="4" type="ORF">BECKH772C_GA0070978_100806</name>
</gene>
<dbReference type="InterPro" id="IPR013783">
    <property type="entry name" value="Ig-like_fold"/>
</dbReference>
<name>A0A450VB94_9GAMM</name>
<dbReference type="InterPro" id="IPR003961">
    <property type="entry name" value="FN3_dom"/>
</dbReference>
<dbReference type="InterPro" id="IPR036116">
    <property type="entry name" value="FN3_sf"/>
</dbReference>
<evidence type="ECO:0000313" key="4">
    <source>
        <dbReference type="EMBL" id="VFK02047.1"/>
    </source>
</evidence>
<dbReference type="EMBL" id="CAADFG010000084">
    <property type="protein sequence ID" value="VFJ95215.1"/>
    <property type="molecule type" value="Genomic_DNA"/>
</dbReference>
<dbReference type="Gene3D" id="2.60.40.10">
    <property type="entry name" value="Immunoglobulins"/>
    <property type="match status" value="1"/>
</dbReference>
<dbReference type="CDD" id="cd00063">
    <property type="entry name" value="FN3"/>
    <property type="match status" value="1"/>
</dbReference>
<dbReference type="AlphaFoldDB" id="A0A450VB94"/>
<evidence type="ECO:0000259" key="1">
    <source>
        <dbReference type="PROSITE" id="PS50853"/>
    </source>
</evidence>
<dbReference type="EMBL" id="CAADFI010000083">
    <property type="protein sequence ID" value="VFJ95856.1"/>
    <property type="molecule type" value="Genomic_DNA"/>
</dbReference>
<evidence type="ECO:0000313" key="3">
    <source>
        <dbReference type="EMBL" id="VFJ95856.1"/>
    </source>
</evidence>
<proteinExistence type="predicted"/>
<dbReference type="EMBL" id="CAADFJ010000080">
    <property type="protein sequence ID" value="VFK02047.1"/>
    <property type="molecule type" value="Genomic_DNA"/>
</dbReference>
<dbReference type="SMART" id="SM00060">
    <property type="entry name" value="FN3"/>
    <property type="match status" value="1"/>
</dbReference>